<proteinExistence type="predicted"/>
<evidence type="ECO:0000256" key="1">
    <source>
        <dbReference type="ARBA" id="ARBA00022737"/>
    </source>
</evidence>
<dbReference type="PANTHER" id="PTHR10039:SF14">
    <property type="entry name" value="NACHT DOMAIN-CONTAINING PROTEIN"/>
    <property type="match status" value="1"/>
</dbReference>
<name>A0AAE0K3A0_9PEZI</name>
<accession>A0AAE0K3A0</accession>
<evidence type="ECO:0000259" key="4">
    <source>
        <dbReference type="Pfam" id="PF24809"/>
    </source>
</evidence>
<keyword evidence="1" id="KW-0677">Repeat</keyword>
<dbReference type="Gene3D" id="3.40.50.300">
    <property type="entry name" value="P-loop containing nucleotide triphosphate hydrolases"/>
    <property type="match status" value="1"/>
</dbReference>
<dbReference type="SUPFAM" id="SSF52540">
    <property type="entry name" value="P-loop containing nucleoside triphosphate hydrolases"/>
    <property type="match status" value="1"/>
</dbReference>
<dbReference type="Pfam" id="PF22939">
    <property type="entry name" value="WHD_GPIID"/>
    <property type="match status" value="1"/>
</dbReference>
<gene>
    <name evidence="6" type="ORF">B0T24DRAFT_706956</name>
</gene>
<evidence type="ECO:0000313" key="7">
    <source>
        <dbReference type="Proteomes" id="UP001287356"/>
    </source>
</evidence>
<protein>
    <recommendedName>
        <fullName evidence="8">NACHT domain-containing protein</fullName>
    </recommendedName>
</protein>
<dbReference type="Pfam" id="PF24809">
    <property type="entry name" value="DUF7708"/>
    <property type="match status" value="1"/>
</dbReference>
<evidence type="ECO:0008006" key="8">
    <source>
        <dbReference type="Google" id="ProtNLM"/>
    </source>
</evidence>
<dbReference type="InterPro" id="IPR027417">
    <property type="entry name" value="P-loop_NTPase"/>
</dbReference>
<reference evidence="6" key="2">
    <citation type="submission" date="2023-06" db="EMBL/GenBank/DDBJ databases">
        <authorList>
            <consortium name="Lawrence Berkeley National Laboratory"/>
            <person name="Haridas S."/>
            <person name="Hensen N."/>
            <person name="Bonometti L."/>
            <person name="Westerberg I."/>
            <person name="Brannstrom I.O."/>
            <person name="Guillou S."/>
            <person name="Cros-Aarteil S."/>
            <person name="Calhoun S."/>
            <person name="Kuo A."/>
            <person name="Mondo S."/>
            <person name="Pangilinan J."/>
            <person name="Riley R."/>
            <person name="Labutti K."/>
            <person name="Andreopoulos B."/>
            <person name="Lipzen A."/>
            <person name="Chen C."/>
            <person name="Yanf M."/>
            <person name="Daum C."/>
            <person name="Ng V."/>
            <person name="Clum A."/>
            <person name="Steindorff A."/>
            <person name="Ohm R."/>
            <person name="Martin F."/>
            <person name="Silar P."/>
            <person name="Natvig D."/>
            <person name="Lalanne C."/>
            <person name="Gautier V."/>
            <person name="Ament-Velasquez S.L."/>
            <person name="Kruys A."/>
            <person name="Hutchinson M.I."/>
            <person name="Powell A.J."/>
            <person name="Barry K."/>
            <person name="Miller A.N."/>
            <person name="Grigoriev I.V."/>
            <person name="Debuchy R."/>
            <person name="Gladieux P."/>
            <person name="Thoren M.H."/>
            <person name="Johannesson H."/>
        </authorList>
    </citation>
    <scope>NUCLEOTIDE SEQUENCE</scope>
    <source>
        <strain evidence="6">CBS 958.72</strain>
    </source>
</reference>
<feature type="compositionally biased region" description="Basic and acidic residues" evidence="2">
    <location>
        <begin position="655"/>
        <end position="667"/>
    </location>
</feature>
<evidence type="ECO:0000256" key="2">
    <source>
        <dbReference type="SAM" id="MobiDB-lite"/>
    </source>
</evidence>
<comment type="caution">
    <text evidence="6">The sequence shown here is derived from an EMBL/GenBank/DDBJ whole genome shotgun (WGS) entry which is preliminary data.</text>
</comment>
<organism evidence="6 7">
    <name type="scientific">Lasiosphaeria ovina</name>
    <dbReference type="NCBI Taxonomy" id="92902"/>
    <lineage>
        <taxon>Eukaryota</taxon>
        <taxon>Fungi</taxon>
        <taxon>Dikarya</taxon>
        <taxon>Ascomycota</taxon>
        <taxon>Pezizomycotina</taxon>
        <taxon>Sordariomycetes</taxon>
        <taxon>Sordariomycetidae</taxon>
        <taxon>Sordariales</taxon>
        <taxon>Lasiosphaeriaceae</taxon>
        <taxon>Lasiosphaeria</taxon>
    </lineage>
</organism>
<dbReference type="AlphaFoldDB" id="A0AAE0K3A0"/>
<feature type="region of interest" description="Disordered" evidence="2">
    <location>
        <begin position="655"/>
        <end position="681"/>
    </location>
</feature>
<keyword evidence="7" id="KW-1185">Reference proteome</keyword>
<evidence type="ECO:0000313" key="6">
    <source>
        <dbReference type="EMBL" id="KAK3368812.1"/>
    </source>
</evidence>
<dbReference type="InterPro" id="IPR054471">
    <property type="entry name" value="GPIID_WHD"/>
</dbReference>
<dbReference type="InterPro" id="IPR056884">
    <property type="entry name" value="NPHP3-like_N"/>
</dbReference>
<evidence type="ECO:0000259" key="3">
    <source>
        <dbReference type="Pfam" id="PF22939"/>
    </source>
</evidence>
<sequence length="681" mass="77864">MKQIQDEQASKARMRNMNRLRKFLEGIERYENLMEVFLNASEFVAFVWGPMKFLLQVTRNYVKAFDALLDHYEDMGEQLEMIFGDILDFHAKALSYFRQKRWQIIFDATWNNFRTRFSEPMNNLRRHRKLLENYANLTALERISALSNDQTEALKIATRVSRHGDWILRRNLVMAWLDPDANVNPILWVTGIPGAGKTILSSVIIEAAAKQSAAKVAFVYCKDGNRNRNNFLSIAKNILYQLSQNDDTLTEYIDAIMSKEGQMTLQRSDLAKDLLRVVVRSHDNVFIVVNGLDECLRQEKKVDDDVEPTLVRCLVLTQEDSESSRLLKGYPVLKILPADNYSDIKTYCEAWESKIRSKHPSVNLDGATNSITSNVLKRADGMFQFARLVMVHLHAQSRAFRLEEELKWLSEDNEKQGVLGKLDEAYGRIFRSMKHDMGDERYRDAIQILSWVAIAQRDLRWHEIQGAVSLDLENRVIDFEGRRFSDEDGPKELCGSLLEVTLGGAVTLVHSTAGLFLTKHHVNVANEHLNLATKCLLYLSIGHVDISLSDEIVEANIMNGCYAFFDYAASHWLDHLTILVTKPTTLDASSVKRLSSEIRHFLGQHFQKVAPKSILLSFAKGFDAGSLFGPEDFLDALSQAAYIWSLHFAKRSSKRKDEPNVKDDQKLGPKPGLETFIPRLR</sequence>
<evidence type="ECO:0000259" key="5">
    <source>
        <dbReference type="Pfam" id="PF24883"/>
    </source>
</evidence>
<feature type="domain" description="Nephrocystin 3-like N-terminal" evidence="5">
    <location>
        <begin position="164"/>
        <end position="300"/>
    </location>
</feature>
<dbReference type="InterPro" id="IPR056125">
    <property type="entry name" value="DUF7708"/>
</dbReference>
<feature type="domain" description="DUF7708" evidence="4">
    <location>
        <begin position="20"/>
        <end position="80"/>
    </location>
</feature>
<feature type="domain" description="GPI inositol-deacylase winged helix" evidence="3">
    <location>
        <begin position="443"/>
        <end position="522"/>
    </location>
</feature>
<reference evidence="6" key="1">
    <citation type="journal article" date="2023" name="Mol. Phylogenet. Evol.">
        <title>Genome-scale phylogeny and comparative genomics of the fungal order Sordariales.</title>
        <authorList>
            <person name="Hensen N."/>
            <person name="Bonometti L."/>
            <person name="Westerberg I."/>
            <person name="Brannstrom I.O."/>
            <person name="Guillou S."/>
            <person name="Cros-Aarteil S."/>
            <person name="Calhoun S."/>
            <person name="Haridas S."/>
            <person name="Kuo A."/>
            <person name="Mondo S."/>
            <person name="Pangilinan J."/>
            <person name="Riley R."/>
            <person name="LaButti K."/>
            <person name="Andreopoulos B."/>
            <person name="Lipzen A."/>
            <person name="Chen C."/>
            <person name="Yan M."/>
            <person name="Daum C."/>
            <person name="Ng V."/>
            <person name="Clum A."/>
            <person name="Steindorff A."/>
            <person name="Ohm R.A."/>
            <person name="Martin F."/>
            <person name="Silar P."/>
            <person name="Natvig D.O."/>
            <person name="Lalanne C."/>
            <person name="Gautier V."/>
            <person name="Ament-Velasquez S.L."/>
            <person name="Kruys A."/>
            <person name="Hutchinson M.I."/>
            <person name="Powell A.J."/>
            <person name="Barry K."/>
            <person name="Miller A.N."/>
            <person name="Grigoriev I.V."/>
            <person name="Debuchy R."/>
            <person name="Gladieux P."/>
            <person name="Hiltunen Thoren M."/>
            <person name="Johannesson H."/>
        </authorList>
    </citation>
    <scope>NUCLEOTIDE SEQUENCE</scope>
    <source>
        <strain evidence="6">CBS 958.72</strain>
    </source>
</reference>
<dbReference type="PANTHER" id="PTHR10039">
    <property type="entry name" value="AMELOGENIN"/>
    <property type="match status" value="1"/>
</dbReference>
<dbReference type="EMBL" id="JAULSN010000006">
    <property type="protein sequence ID" value="KAK3368812.1"/>
    <property type="molecule type" value="Genomic_DNA"/>
</dbReference>
<dbReference type="Proteomes" id="UP001287356">
    <property type="component" value="Unassembled WGS sequence"/>
</dbReference>
<dbReference type="Pfam" id="PF24883">
    <property type="entry name" value="NPHP3_N"/>
    <property type="match status" value="1"/>
</dbReference>